<dbReference type="Pfam" id="PF19272">
    <property type="entry name" value="ASMase_C"/>
    <property type="match status" value="1"/>
</dbReference>
<dbReference type="EC" id="3.1.4.12" evidence="12"/>
<dbReference type="CDD" id="cd00842">
    <property type="entry name" value="MPP_ASMase"/>
    <property type="match status" value="1"/>
</dbReference>
<feature type="disulfide bond" evidence="14">
    <location>
        <begin position="90"/>
        <end position="155"/>
    </location>
</feature>
<dbReference type="GO" id="GO:0061750">
    <property type="term" value="F:acid sphingomyelin phosphodiesterase activity"/>
    <property type="evidence" value="ECO:0007669"/>
    <property type="project" value="TreeGrafter"/>
</dbReference>
<keyword evidence="5 15" id="KW-0732">Signal</keyword>
<feature type="binding site" evidence="13">
    <location>
        <position position="205"/>
    </location>
    <ligand>
        <name>Zn(2+)</name>
        <dbReference type="ChEBI" id="CHEBI:29105"/>
        <label>1</label>
    </ligand>
</feature>
<reference evidence="17" key="1">
    <citation type="submission" date="2021-12" db="EMBL/GenBank/DDBJ databases">
        <authorList>
            <person name="King R."/>
        </authorList>
    </citation>
    <scope>NUCLEOTIDE SEQUENCE</scope>
</reference>
<dbReference type="SUPFAM" id="SSF47862">
    <property type="entry name" value="Saposin"/>
    <property type="match status" value="1"/>
</dbReference>
<comment type="subcellular location">
    <subcellularLocation>
        <location evidence="1">Secreted</location>
    </subcellularLocation>
</comment>
<evidence type="ECO:0000256" key="7">
    <source>
        <dbReference type="ARBA" id="ARBA00022833"/>
    </source>
</evidence>
<comment type="similarity">
    <text evidence="2 12">Belongs to the acid sphingomyelinase family.</text>
</comment>
<dbReference type="InterPro" id="IPR045473">
    <property type="entry name" value="ASM_C"/>
</dbReference>
<keyword evidence="3" id="KW-0964">Secreted</keyword>
<feature type="binding site" evidence="13">
    <location>
        <position position="279"/>
    </location>
    <ligand>
        <name>Zn(2+)</name>
        <dbReference type="ChEBI" id="CHEBI:29105"/>
        <label>1</label>
    </ligand>
</feature>
<feature type="disulfide bond" evidence="14">
    <location>
        <begin position="387"/>
        <end position="435"/>
    </location>
</feature>
<feature type="disulfide bond" evidence="14">
    <location>
        <begin position="609"/>
        <end position="613"/>
    </location>
</feature>
<feature type="disulfide bond" evidence="14">
    <location>
        <begin position="87"/>
        <end position="163"/>
    </location>
</feature>
<keyword evidence="6 12" id="KW-0378">Hydrolase</keyword>
<dbReference type="InterPro" id="IPR011160">
    <property type="entry name" value="Sphingomy_PDE"/>
</dbReference>
<evidence type="ECO:0000256" key="9">
    <source>
        <dbReference type="ARBA" id="ARBA00023180"/>
    </source>
</evidence>
<dbReference type="InterPro" id="IPR029052">
    <property type="entry name" value="Metallo-depent_PP-like"/>
</dbReference>
<dbReference type="Pfam" id="PF00149">
    <property type="entry name" value="Metallophos"/>
    <property type="match status" value="1"/>
</dbReference>
<feature type="binding site" evidence="13">
    <location>
        <position position="427"/>
    </location>
    <ligand>
        <name>Zn(2+)</name>
        <dbReference type="ChEBI" id="CHEBI:29105"/>
        <label>2</label>
    </ligand>
</feature>
<dbReference type="InterPro" id="IPR041805">
    <property type="entry name" value="ASMase/PPN1_MPP"/>
</dbReference>
<comment type="function">
    <text evidence="12">Converts sphingomyelin to ceramide.</text>
</comment>
<dbReference type="InterPro" id="IPR011001">
    <property type="entry name" value="Saposin-like"/>
</dbReference>
<feature type="disulfide bond" evidence="14">
    <location>
        <begin position="619"/>
        <end position="633"/>
    </location>
</feature>
<dbReference type="GO" id="GO:0046872">
    <property type="term" value="F:metal ion binding"/>
    <property type="evidence" value="ECO:0007669"/>
    <property type="project" value="UniProtKB-KW"/>
</dbReference>
<gene>
    <name evidence="17" type="ORF">MELIAE_LOCUS10663</name>
</gene>
<evidence type="ECO:0000256" key="13">
    <source>
        <dbReference type="PIRSR" id="PIRSR000948-1"/>
    </source>
</evidence>
<feature type="signal peptide" evidence="15">
    <location>
        <begin position="1"/>
        <end position="18"/>
    </location>
</feature>
<feature type="disulfide bond" evidence="14">
    <location>
        <begin position="220"/>
        <end position="225"/>
    </location>
</feature>
<keyword evidence="4 13" id="KW-0479">Metal-binding</keyword>
<proteinExistence type="inferred from homology"/>
<name>A0A9P0FKN6_BRAAE</name>
<evidence type="ECO:0000256" key="2">
    <source>
        <dbReference type="ARBA" id="ARBA00008234"/>
    </source>
</evidence>
<dbReference type="GO" id="GO:0016798">
    <property type="term" value="F:hydrolase activity, acting on glycosyl bonds"/>
    <property type="evidence" value="ECO:0007669"/>
    <property type="project" value="UniProtKB-KW"/>
</dbReference>
<comment type="cofactor">
    <cofactor evidence="13">
        <name>Zn(2+)</name>
        <dbReference type="ChEBI" id="CHEBI:29105"/>
    </cofactor>
    <text evidence="13">Binds 2 Zn(2+) ions per subunit.</text>
</comment>
<organism evidence="17 18">
    <name type="scientific">Brassicogethes aeneus</name>
    <name type="common">Rape pollen beetle</name>
    <name type="synonym">Meligethes aeneus</name>
    <dbReference type="NCBI Taxonomy" id="1431903"/>
    <lineage>
        <taxon>Eukaryota</taxon>
        <taxon>Metazoa</taxon>
        <taxon>Ecdysozoa</taxon>
        <taxon>Arthropoda</taxon>
        <taxon>Hexapoda</taxon>
        <taxon>Insecta</taxon>
        <taxon>Pterygota</taxon>
        <taxon>Neoptera</taxon>
        <taxon>Endopterygota</taxon>
        <taxon>Coleoptera</taxon>
        <taxon>Polyphaga</taxon>
        <taxon>Cucujiformia</taxon>
        <taxon>Nitidulidae</taxon>
        <taxon>Meligethinae</taxon>
        <taxon>Brassicogethes</taxon>
    </lineage>
</organism>
<dbReference type="PANTHER" id="PTHR10340">
    <property type="entry name" value="SPHINGOMYELIN PHOSPHODIESTERASE"/>
    <property type="match status" value="1"/>
</dbReference>
<evidence type="ECO:0000256" key="8">
    <source>
        <dbReference type="ARBA" id="ARBA00023157"/>
    </source>
</evidence>
<evidence type="ECO:0000256" key="15">
    <source>
        <dbReference type="SAM" id="SignalP"/>
    </source>
</evidence>
<evidence type="ECO:0000256" key="1">
    <source>
        <dbReference type="ARBA" id="ARBA00004613"/>
    </source>
</evidence>
<evidence type="ECO:0000313" key="17">
    <source>
        <dbReference type="EMBL" id="CAH0561024.1"/>
    </source>
</evidence>
<feature type="binding site" evidence="13">
    <location>
        <position position="279"/>
    </location>
    <ligand>
        <name>Zn(2+)</name>
        <dbReference type="ChEBI" id="CHEBI:29105"/>
        <label>2</label>
    </ligand>
</feature>
<evidence type="ECO:0000259" key="16">
    <source>
        <dbReference type="PROSITE" id="PS50015"/>
    </source>
</evidence>
<dbReference type="PROSITE" id="PS50015">
    <property type="entry name" value="SAP_B"/>
    <property type="match status" value="1"/>
</dbReference>
<keyword evidence="9" id="KW-0325">Glycoprotein</keyword>
<evidence type="ECO:0000256" key="10">
    <source>
        <dbReference type="ARBA" id="ARBA00023295"/>
    </source>
</evidence>
<dbReference type="Proteomes" id="UP001154078">
    <property type="component" value="Chromosome 7"/>
</dbReference>
<evidence type="ECO:0000256" key="12">
    <source>
        <dbReference type="PIRNR" id="PIRNR000948"/>
    </source>
</evidence>
<dbReference type="GO" id="GO:0046513">
    <property type="term" value="P:ceramide biosynthetic process"/>
    <property type="evidence" value="ECO:0007669"/>
    <property type="project" value="TreeGrafter"/>
</dbReference>
<feature type="chain" id="PRO_5040242490" description="Sphingomyelin phosphodiesterase" evidence="15">
    <location>
        <begin position="19"/>
        <end position="642"/>
    </location>
</feature>
<feature type="binding site" evidence="13">
    <location>
        <position position="207"/>
    </location>
    <ligand>
        <name>Zn(2+)</name>
        <dbReference type="ChEBI" id="CHEBI:29105"/>
        <label>1</label>
    </ligand>
</feature>
<keyword evidence="10 12" id="KW-0326">Glycosidase</keyword>
<evidence type="ECO:0000256" key="6">
    <source>
        <dbReference type="ARBA" id="ARBA00022801"/>
    </source>
</evidence>
<sequence>MDLKLLVLVGSLVYFLDALPVIIEIENFIDDWNYQIEPNSVPLLNSTGKRHVLPTTRVIINETHHIQKIKPRRSKAVGNVVKSKISCSSCKIGANLLLNEVNRGSEFEVIKQKFVGICSGLRLESTKVCTGVFDVYGPHVVPVLQTVKLEPLEICSLLLGEPCGDVSIPKHEWTVQLPETPKPDVTSSPIPEPGMPTFKVLHLSDTHFDPEYVAGSPANCEEPLCCRIDSTPSTKEAIIPAGLWGSYQKCDSPGNIITNMLKHIAQQHPDIDFIIWTGDLPPHDVWNTTRTGNLDIIKKMSQEMFDTFPNTPIFPALGNHESSPAGSFAPPWMKDETHGISWLYGQIQDQWKKWLPSSSENTLLHGGFYSVLLTPGFRLISLNNNYCHTLSWWLLVNSTDPASELTWLVYELEQAEIKGEKVHIIGHIPPGSSDCMKVWSKNYNVIVNRFENTIVAQYYGHSHADEFEVFYEMPKNSKKKKLPYWRKYLLKRNKSKVPFAGRATSVAYLGPSVTTYENYNPAYRIYYVDANDTREVMDHETWTFDLDEANRENSEPKWYRLYSAKSAYGMESLRASEWSKLIENMIENEDLFDYFYKNYYRDSPTKPGCDQDCKLQLLCDLRTGRSQSREELCHDLEYDFRL</sequence>
<accession>A0A9P0FKN6</accession>
<feature type="disulfide bond" evidence="14">
    <location>
        <begin position="118"/>
        <end position="129"/>
    </location>
</feature>
<dbReference type="InterPro" id="IPR008139">
    <property type="entry name" value="SaposinB_dom"/>
</dbReference>
<feature type="binding site" evidence="13">
    <location>
        <position position="461"/>
    </location>
    <ligand>
        <name>Zn(2+)</name>
        <dbReference type="ChEBI" id="CHEBI:29105"/>
        <label>2</label>
    </ligand>
</feature>
<dbReference type="SUPFAM" id="SSF56300">
    <property type="entry name" value="Metallo-dependent phosphatases"/>
    <property type="match status" value="1"/>
</dbReference>
<dbReference type="InterPro" id="IPR004843">
    <property type="entry name" value="Calcineurin-like_PHP"/>
</dbReference>
<evidence type="ECO:0000313" key="18">
    <source>
        <dbReference type="Proteomes" id="UP001154078"/>
    </source>
</evidence>
<dbReference type="PANTHER" id="PTHR10340:SF34">
    <property type="entry name" value="SPHINGOMYELIN PHOSPHODIESTERASE"/>
    <property type="match status" value="1"/>
</dbReference>
<dbReference type="PIRSF" id="PIRSF000948">
    <property type="entry name" value="Sphingomy_PDE"/>
    <property type="match status" value="1"/>
</dbReference>
<evidence type="ECO:0000256" key="11">
    <source>
        <dbReference type="ARBA" id="ARBA00047268"/>
    </source>
</evidence>
<evidence type="ECO:0000256" key="14">
    <source>
        <dbReference type="PIRSR" id="PIRSR000948-2"/>
    </source>
</evidence>
<dbReference type="Gene3D" id="1.10.225.10">
    <property type="entry name" value="Saposin-like"/>
    <property type="match status" value="1"/>
</dbReference>
<dbReference type="GO" id="GO:0016020">
    <property type="term" value="C:membrane"/>
    <property type="evidence" value="ECO:0007669"/>
    <property type="project" value="GOC"/>
</dbReference>
<dbReference type="GO" id="GO:0006685">
    <property type="term" value="P:sphingomyelin catabolic process"/>
    <property type="evidence" value="ECO:0007669"/>
    <property type="project" value="UniProtKB-UniRule"/>
</dbReference>
<evidence type="ECO:0000256" key="3">
    <source>
        <dbReference type="ARBA" id="ARBA00022525"/>
    </source>
</evidence>
<dbReference type="OrthoDB" id="282973at2759"/>
<dbReference type="GO" id="GO:0005764">
    <property type="term" value="C:lysosome"/>
    <property type="evidence" value="ECO:0007669"/>
    <property type="project" value="TreeGrafter"/>
</dbReference>
<evidence type="ECO:0000256" key="5">
    <source>
        <dbReference type="ARBA" id="ARBA00022729"/>
    </source>
</evidence>
<dbReference type="FunFam" id="3.60.21.10:FF:000077">
    <property type="entry name" value="Sphingomyelin phosphodiesterase"/>
    <property type="match status" value="1"/>
</dbReference>
<dbReference type="GO" id="GO:0005615">
    <property type="term" value="C:extracellular space"/>
    <property type="evidence" value="ECO:0007669"/>
    <property type="project" value="TreeGrafter"/>
</dbReference>
<feature type="disulfide bond" evidence="14">
    <location>
        <begin position="226"/>
        <end position="250"/>
    </location>
</feature>
<dbReference type="EMBL" id="OV121138">
    <property type="protein sequence ID" value="CAH0561024.1"/>
    <property type="molecule type" value="Genomic_DNA"/>
</dbReference>
<protein>
    <recommendedName>
        <fullName evidence="12">Sphingomyelin phosphodiesterase</fullName>
        <ecNumber evidence="12">3.1.4.12</ecNumber>
    </recommendedName>
</protein>
<feature type="binding site" evidence="13">
    <location>
        <position position="319"/>
    </location>
    <ligand>
        <name>Zn(2+)</name>
        <dbReference type="ChEBI" id="CHEBI:29105"/>
        <label>2</label>
    </ligand>
</feature>
<feature type="domain" description="Saposin B-type" evidence="16">
    <location>
        <begin position="83"/>
        <end position="167"/>
    </location>
</feature>
<keyword evidence="7 13" id="KW-0862">Zinc</keyword>
<dbReference type="AlphaFoldDB" id="A0A9P0FKN6"/>
<keyword evidence="18" id="KW-1185">Reference proteome</keyword>
<evidence type="ECO:0000256" key="4">
    <source>
        <dbReference type="ARBA" id="ARBA00022723"/>
    </source>
</evidence>
<feature type="binding site" evidence="13">
    <location>
        <position position="463"/>
    </location>
    <ligand>
        <name>Zn(2+)</name>
        <dbReference type="ChEBI" id="CHEBI:29105"/>
        <label>1</label>
    </ligand>
</feature>
<keyword evidence="8 14" id="KW-1015">Disulfide bond</keyword>
<comment type="catalytic activity">
    <reaction evidence="11">
        <text>a sphingomyelin + H2O = phosphocholine + an N-acylsphing-4-enine + H(+)</text>
        <dbReference type="Rhea" id="RHEA:19253"/>
        <dbReference type="ChEBI" id="CHEBI:15377"/>
        <dbReference type="ChEBI" id="CHEBI:15378"/>
        <dbReference type="ChEBI" id="CHEBI:17636"/>
        <dbReference type="ChEBI" id="CHEBI:52639"/>
        <dbReference type="ChEBI" id="CHEBI:295975"/>
        <dbReference type="EC" id="3.1.4.12"/>
    </reaction>
    <physiologicalReaction direction="left-to-right" evidence="11">
        <dbReference type="Rhea" id="RHEA:19254"/>
    </physiologicalReaction>
</comment>
<dbReference type="Gene3D" id="3.60.21.10">
    <property type="match status" value="1"/>
</dbReference>